<gene>
    <name evidence="7" type="ORF">FNF28_04508</name>
</gene>
<dbReference type="InterPro" id="IPR029448">
    <property type="entry name" value="FANCD2"/>
</dbReference>
<dbReference type="GO" id="GO:0000793">
    <property type="term" value="C:condensed chromosome"/>
    <property type="evidence" value="ECO:0007669"/>
    <property type="project" value="TreeGrafter"/>
</dbReference>
<proteinExistence type="inferred from homology"/>
<feature type="region of interest" description="Disordered" evidence="6">
    <location>
        <begin position="1276"/>
        <end position="1340"/>
    </location>
</feature>
<dbReference type="GO" id="GO:0007129">
    <property type="term" value="P:homologous chromosome pairing at meiosis"/>
    <property type="evidence" value="ECO:0007669"/>
    <property type="project" value="TreeGrafter"/>
</dbReference>
<dbReference type="GO" id="GO:1990918">
    <property type="term" value="P:double-strand break repair involved in meiotic recombination"/>
    <property type="evidence" value="ECO:0007669"/>
    <property type="project" value="TreeGrafter"/>
</dbReference>
<feature type="compositionally biased region" description="Low complexity" evidence="6">
    <location>
        <begin position="345"/>
        <end position="360"/>
    </location>
</feature>
<feature type="compositionally biased region" description="Low complexity" evidence="6">
    <location>
        <begin position="911"/>
        <end position="931"/>
    </location>
</feature>
<feature type="compositionally biased region" description="Low complexity" evidence="6">
    <location>
        <begin position="111"/>
        <end position="120"/>
    </location>
</feature>
<comment type="caution">
    <text evidence="7">The sequence shown here is derived from an EMBL/GenBank/DDBJ whole genome shotgun (WGS) entry which is preliminary data.</text>
</comment>
<feature type="compositionally biased region" description="Acidic residues" evidence="6">
    <location>
        <begin position="1331"/>
        <end position="1340"/>
    </location>
</feature>
<evidence type="ECO:0000313" key="8">
    <source>
        <dbReference type="Proteomes" id="UP000324907"/>
    </source>
</evidence>
<organism evidence="7 8">
    <name type="scientific">Cafeteria roenbergensis</name>
    <name type="common">Marine flagellate</name>
    <dbReference type="NCBI Taxonomy" id="33653"/>
    <lineage>
        <taxon>Eukaryota</taxon>
        <taxon>Sar</taxon>
        <taxon>Stramenopiles</taxon>
        <taxon>Bigyra</taxon>
        <taxon>Opalozoa</taxon>
        <taxon>Bicosoecida</taxon>
        <taxon>Cafeteriaceae</taxon>
        <taxon>Cafeteria</taxon>
    </lineage>
</organism>
<dbReference type="EMBL" id="VLTL01000074">
    <property type="protein sequence ID" value="KAA0162873.1"/>
    <property type="molecule type" value="Genomic_DNA"/>
</dbReference>
<feature type="region of interest" description="Disordered" evidence="6">
    <location>
        <begin position="567"/>
        <end position="606"/>
    </location>
</feature>
<feature type="region of interest" description="Disordered" evidence="6">
    <location>
        <begin position="906"/>
        <end position="935"/>
    </location>
</feature>
<comment type="similarity">
    <text evidence="5">Belongs to the Fanconi anemia protein FANCD2 family.</text>
</comment>
<feature type="region of interest" description="Disordered" evidence="6">
    <location>
        <begin position="320"/>
        <end position="360"/>
    </location>
</feature>
<evidence type="ECO:0000256" key="1">
    <source>
        <dbReference type="ARBA" id="ARBA00004123"/>
    </source>
</evidence>
<name>A0A5A8DBK2_CAFRO</name>
<evidence type="ECO:0000256" key="3">
    <source>
        <dbReference type="ARBA" id="ARBA00022843"/>
    </source>
</evidence>
<reference evidence="7 8" key="1">
    <citation type="submission" date="2019-07" db="EMBL/GenBank/DDBJ databases">
        <title>Genomes of Cafeteria roenbergensis.</title>
        <authorList>
            <person name="Fischer M.G."/>
            <person name="Hackl T."/>
            <person name="Roman M."/>
        </authorList>
    </citation>
    <scope>NUCLEOTIDE SEQUENCE [LARGE SCALE GENOMIC DNA]</scope>
    <source>
        <strain evidence="7 8">RCC970-E3</strain>
    </source>
</reference>
<dbReference type="GO" id="GO:0031573">
    <property type="term" value="P:mitotic intra-S DNA damage checkpoint signaling"/>
    <property type="evidence" value="ECO:0007669"/>
    <property type="project" value="TreeGrafter"/>
</dbReference>
<evidence type="ECO:0000256" key="6">
    <source>
        <dbReference type="SAM" id="MobiDB-lite"/>
    </source>
</evidence>
<feature type="compositionally biased region" description="Acidic residues" evidence="6">
    <location>
        <begin position="1304"/>
        <end position="1323"/>
    </location>
</feature>
<dbReference type="GO" id="GO:0005634">
    <property type="term" value="C:nucleus"/>
    <property type="evidence" value="ECO:0007669"/>
    <property type="project" value="UniProtKB-SubCell"/>
</dbReference>
<dbReference type="PANTHER" id="PTHR32086:SF0">
    <property type="entry name" value="FANCONI ANEMIA GROUP D2 PROTEIN"/>
    <property type="match status" value="1"/>
</dbReference>
<comment type="subcellular location">
    <subcellularLocation>
        <location evidence="1">Nucleus</location>
    </subcellularLocation>
</comment>
<evidence type="ECO:0000313" key="7">
    <source>
        <dbReference type="EMBL" id="KAA0162873.1"/>
    </source>
</evidence>
<feature type="region of interest" description="Disordered" evidence="6">
    <location>
        <begin position="662"/>
        <end position="711"/>
    </location>
</feature>
<keyword evidence="2" id="KW-1017">Isopeptide bond</keyword>
<accession>A0A5A8DBK2</accession>
<feature type="compositionally biased region" description="Acidic residues" evidence="6">
    <location>
        <begin position="98"/>
        <end position="109"/>
    </location>
</feature>
<sequence>MPRKPGSKRISNGATALVDLLAPVGLQWAGDPAQGTGSDHACRVEAVRPLDDVESAVEGRALAGQMPVAAAEAALRSALEDTAAGLWSVLLPIRASAPEDDDGADDDADSVGHGAASERAASPERRCSLGMWAEGRSVLSMLLRAGPLQPRAIDAIFDSLEVMGCDESHAGPGSREDLPLLQDAPRLLLRQCRWLPFIEDRPALLRRCVDALGSLPTRLVGALLELLPDIVGQSPWGPELSMPAEISRVLSAHPSLIVAALQAAAQLGESELLDEGLASRAAELLGACSGDAVAAIVRLLDAEAAHLDLLAADAAVVAAREDEDEDDSPAGGSGLELAPAEPGRRSGASSAVSTAGSTPRDEGACLALAELGGLAAATTRRGAPATHGLHGGFAVLDAWIVLAGCARNGDPRRLCASLAGAAAAGCVASETLRASVVGRCGAIAPLHAGIPVAGAALLRSGRAEARAAGACWLEAAFLSAEADPSLEQVIVATVTATVAQSPGPPRDAAFAVLMSLCTARSAAVAARLWPLRGPVVALFDFAAPLQRRHARAIYDVLFRAAAAAGSSDADTPAADGAASAAASAGRRGPRPRPSRPQAAGATARPSLTATALSNAAELDLLVQKQLAHPMRPYRELGLIGAGAKLRWLAAGLADGSAGLSEASARAGPASSSSSSASSAGEDPPASAASSARTGERHDGADDATVPDGTGVDFDAMAQERDVPAVGYWEPPAEQLAAGASAMEAGQQAAMLAFHQILAVRPAAEEGPPSVEEEDEAVGLGPDAEAALGVRAVPLLGLDAEVAFALGAQYAACLRVPDEEGSVRAASLSAETRAALTACLAVMRAVASASAKVARSWGASASAEAIAPLAAGVATTLRRLAAALSAARRSSPAAGAGAGTGALVAEAEDGGSSSSTASAWQATAASPSSSPQGCGPAEALFPPDVAALLPSELAALCTGACRLADALSGDATHVPFLEGARDVLATRRLLLRARDSALSRFVAASVRPSSVSLHQALATEARSVLSEGWRDVSRKQGPAPATVREVFRIHVQHAESSVAAAMAAAKGPMAELVEADGPANGPLGGAPSMPVLTSKTLAGVWEEAAAAVIAALGVLRRKHSPPRRKASAPMLRARVAAKAAMRCTSACKLLFVARGRRFLTHGQQCVRQLHTVMQHGKEVRDQALMKAVPRLKQACETFVLGIRSELERAGALRGYSIANLKHRTVEGVEVGSQIVEPDDDEADGDSDLDDVHGALAAVDDGATDGMTEAPSEAGIDLAGEVQGLLDDLAGGGDEDDEVGEHGEGAGDDNQMDGDDADDMGGEADTDGHGPFDDEDDVDDDE</sequence>
<keyword evidence="4" id="KW-0539">Nucleus</keyword>
<dbReference type="GO" id="GO:0036297">
    <property type="term" value="P:interstrand cross-link repair"/>
    <property type="evidence" value="ECO:0007669"/>
    <property type="project" value="TreeGrafter"/>
</dbReference>
<dbReference type="PANTHER" id="PTHR32086">
    <property type="entry name" value="FANCONI ANEMIA GROUP D2 PROTEIN"/>
    <property type="match status" value="1"/>
</dbReference>
<dbReference type="GO" id="GO:0070182">
    <property type="term" value="F:DNA polymerase binding"/>
    <property type="evidence" value="ECO:0007669"/>
    <property type="project" value="TreeGrafter"/>
</dbReference>
<evidence type="ECO:0000256" key="4">
    <source>
        <dbReference type="ARBA" id="ARBA00023242"/>
    </source>
</evidence>
<evidence type="ECO:0000256" key="5">
    <source>
        <dbReference type="ARBA" id="ARBA00093456"/>
    </source>
</evidence>
<feature type="compositionally biased region" description="Low complexity" evidence="6">
    <location>
        <begin position="567"/>
        <end position="586"/>
    </location>
</feature>
<feature type="compositionally biased region" description="Low complexity" evidence="6">
    <location>
        <begin position="662"/>
        <end position="692"/>
    </location>
</feature>
<protein>
    <submittedName>
        <fullName evidence="7">Uncharacterized protein</fullName>
    </submittedName>
</protein>
<keyword evidence="3" id="KW-0832">Ubl conjugation</keyword>
<feature type="region of interest" description="Disordered" evidence="6">
    <location>
        <begin position="98"/>
        <end position="122"/>
    </location>
</feature>
<dbReference type="Proteomes" id="UP000324907">
    <property type="component" value="Unassembled WGS sequence"/>
</dbReference>
<evidence type="ECO:0000256" key="2">
    <source>
        <dbReference type="ARBA" id="ARBA00022499"/>
    </source>
</evidence>